<keyword evidence="5" id="KW-1185">Reference proteome</keyword>
<dbReference type="AlphaFoldDB" id="A0A2A4CRK8"/>
<dbReference type="Proteomes" id="UP000243507">
    <property type="component" value="Unassembled WGS sequence"/>
</dbReference>
<dbReference type="InterPro" id="IPR006674">
    <property type="entry name" value="HD_domain"/>
</dbReference>
<dbReference type="GO" id="GO:0002953">
    <property type="term" value="F:5'-deoxynucleotidase activity"/>
    <property type="evidence" value="ECO:0007669"/>
    <property type="project" value="InterPro"/>
</dbReference>
<sequence length="199" mass="21710">MTTRLEQQFAFLLEAEKLKSVTRATPIHDGSRPENSGEHSWSLALYALVLADQAGHGVDISRAIRMLLLHDLVEIDVGDVPIHAQGGAAHDAPALLAAEAAAAERIFGLLPEDQGAELLALWQEFEANETPTAVFAKSLDRTQPVLLNLRAGGGSWEEFNVTLPQLEARVGAKIARGLPEVWQAVRARILPWFAARERL</sequence>
<gene>
    <name evidence="4" type="ORF">CLN94_06670</name>
</gene>
<dbReference type="RefSeq" id="WP_096432439.1">
    <property type="nucleotide sequence ID" value="NZ_NTJD01000004.1"/>
</dbReference>
<evidence type="ECO:0000256" key="1">
    <source>
        <dbReference type="ARBA" id="ARBA00022723"/>
    </source>
</evidence>
<dbReference type="GO" id="GO:0046872">
    <property type="term" value="F:metal ion binding"/>
    <property type="evidence" value="ECO:0007669"/>
    <property type="project" value="UniProtKB-KW"/>
</dbReference>
<dbReference type="InterPro" id="IPR039356">
    <property type="entry name" value="YfbR/HDDC2"/>
</dbReference>
<dbReference type="EMBL" id="NTJD01000004">
    <property type="protein sequence ID" value="PCD76779.1"/>
    <property type="molecule type" value="Genomic_DNA"/>
</dbReference>
<evidence type="ECO:0000313" key="4">
    <source>
        <dbReference type="EMBL" id="PCD76779.1"/>
    </source>
</evidence>
<proteinExistence type="predicted"/>
<keyword evidence="1" id="KW-0479">Metal-binding</keyword>
<evidence type="ECO:0000256" key="2">
    <source>
        <dbReference type="ARBA" id="ARBA00022801"/>
    </source>
</evidence>
<dbReference type="GO" id="GO:0005737">
    <property type="term" value="C:cytoplasm"/>
    <property type="evidence" value="ECO:0007669"/>
    <property type="project" value="TreeGrafter"/>
</dbReference>
<dbReference type="OrthoDB" id="9796032at2"/>
<dbReference type="Gene3D" id="1.10.3210.10">
    <property type="entry name" value="Hypothetical protein af1432"/>
    <property type="match status" value="1"/>
</dbReference>
<dbReference type="PANTHER" id="PTHR11845:SF13">
    <property type="entry name" value="5'-DEOXYNUCLEOTIDASE HDDC2"/>
    <property type="match status" value="1"/>
</dbReference>
<evidence type="ECO:0000259" key="3">
    <source>
        <dbReference type="Pfam" id="PF13023"/>
    </source>
</evidence>
<comment type="caution">
    <text evidence="4">The sequence shown here is derived from an EMBL/GenBank/DDBJ whole genome shotgun (WGS) entry which is preliminary data.</text>
</comment>
<dbReference type="Pfam" id="PF13023">
    <property type="entry name" value="HD_3"/>
    <property type="match status" value="1"/>
</dbReference>
<dbReference type="SUPFAM" id="SSF109604">
    <property type="entry name" value="HD-domain/PDEase-like"/>
    <property type="match status" value="1"/>
</dbReference>
<reference evidence="4 5" key="1">
    <citation type="submission" date="2017-09" db="EMBL/GenBank/DDBJ databases">
        <title>A multilocus sequence analysis scheme for characterization of bacteria in the genus Thioclava.</title>
        <authorList>
            <person name="Liu Y."/>
            <person name="Shao Z."/>
        </authorList>
    </citation>
    <scope>NUCLEOTIDE SEQUENCE [LARGE SCALE GENOMIC DNA]</scope>
    <source>
        <strain evidence="4 5">CAU 1312</strain>
    </source>
</reference>
<evidence type="ECO:0000313" key="5">
    <source>
        <dbReference type="Proteomes" id="UP000243507"/>
    </source>
</evidence>
<keyword evidence="2 4" id="KW-0378">Hydrolase</keyword>
<feature type="domain" description="HD" evidence="3">
    <location>
        <begin position="15"/>
        <end position="182"/>
    </location>
</feature>
<organism evidence="4 5">
    <name type="scientific">Pseudothioclava arenosa</name>
    <dbReference type="NCBI Taxonomy" id="1795308"/>
    <lineage>
        <taxon>Bacteria</taxon>
        <taxon>Pseudomonadati</taxon>
        <taxon>Pseudomonadota</taxon>
        <taxon>Alphaproteobacteria</taxon>
        <taxon>Rhodobacterales</taxon>
        <taxon>Paracoccaceae</taxon>
        <taxon>Pseudothioclava</taxon>
    </lineage>
</organism>
<protein>
    <submittedName>
        <fullName evidence="4">Hydrolase</fullName>
    </submittedName>
</protein>
<dbReference type="PANTHER" id="PTHR11845">
    <property type="entry name" value="5'-DEOXYNUCLEOTIDASE HDDC2"/>
    <property type="match status" value="1"/>
</dbReference>
<accession>A0A2A4CRK8</accession>
<name>A0A2A4CRK8_9RHOB</name>